<dbReference type="InterPro" id="IPR007698">
    <property type="entry name" value="AlaDH/PNT_NAD(H)-bd"/>
</dbReference>
<dbReference type="PANTHER" id="PTHR11133:SF22">
    <property type="entry name" value="ALPHA-AMINOADIPIC SEMIALDEHYDE SYNTHASE, MITOCHONDRIAL"/>
    <property type="match status" value="1"/>
</dbReference>
<dbReference type="EMBL" id="JAHRIN010060764">
    <property type="protein sequence ID" value="MEQ2213007.1"/>
    <property type="molecule type" value="Genomic_DNA"/>
</dbReference>
<evidence type="ECO:0000313" key="4">
    <source>
        <dbReference type="Proteomes" id="UP001434883"/>
    </source>
</evidence>
<feature type="domain" description="Alanine dehydrogenase/pyridine nucleotide transhydrogenase NAD(H)-binding" evidence="2">
    <location>
        <begin position="41"/>
        <end position="145"/>
    </location>
</feature>
<dbReference type="InterPro" id="IPR051168">
    <property type="entry name" value="AASS"/>
</dbReference>
<protein>
    <recommendedName>
        <fullName evidence="2">Alanine dehydrogenase/pyridine nucleotide transhydrogenase NAD(H)-binding domain-containing protein</fullName>
    </recommendedName>
</protein>
<dbReference type="Gene3D" id="3.40.50.720">
    <property type="entry name" value="NAD(P)-binding Rossmann-like Domain"/>
    <property type="match status" value="1"/>
</dbReference>
<keyword evidence="4" id="KW-1185">Reference proteome</keyword>
<dbReference type="PANTHER" id="PTHR11133">
    <property type="entry name" value="SACCHAROPINE DEHYDROGENASE"/>
    <property type="match status" value="1"/>
</dbReference>
<organism evidence="3 4">
    <name type="scientific">Xenoophorus captivus</name>
    <dbReference type="NCBI Taxonomy" id="1517983"/>
    <lineage>
        <taxon>Eukaryota</taxon>
        <taxon>Metazoa</taxon>
        <taxon>Chordata</taxon>
        <taxon>Craniata</taxon>
        <taxon>Vertebrata</taxon>
        <taxon>Euteleostomi</taxon>
        <taxon>Actinopterygii</taxon>
        <taxon>Neopterygii</taxon>
        <taxon>Teleostei</taxon>
        <taxon>Neoteleostei</taxon>
        <taxon>Acanthomorphata</taxon>
        <taxon>Ovalentaria</taxon>
        <taxon>Atherinomorphae</taxon>
        <taxon>Cyprinodontiformes</taxon>
        <taxon>Goodeidae</taxon>
        <taxon>Xenoophorus</taxon>
    </lineage>
</organism>
<comment type="caution">
    <text evidence="3">The sequence shown here is derived from an EMBL/GenBank/DDBJ whole genome shotgun (WGS) entry which is preliminary data.</text>
</comment>
<proteinExistence type="predicted"/>
<dbReference type="Pfam" id="PF01262">
    <property type="entry name" value="AlaDh_PNT_C"/>
    <property type="match status" value="1"/>
</dbReference>
<evidence type="ECO:0000313" key="3">
    <source>
        <dbReference type="EMBL" id="MEQ2213007.1"/>
    </source>
</evidence>
<dbReference type="Proteomes" id="UP001434883">
    <property type="component" value="Unassembled WGS sequence"/>
</dbReference>
<evidence type="ECO:0000256" key="1">
    <source>
        <dbReference type="ARBA" id="ARBA00023002"/>
    </source>
</evidence>
<keyword evidence="1" id="KW-0560">Oxidoreductase</keyword>
<gene>
    <name evidence="3" type="ORF">XENOCAPTIV_008172</name>
</gene>
<name>A0ABV0S0B3_9TELE</name>
<reference evidence="3 4" key="1">
    <citation type="submission" date="2021-06" db="EMBL/GenBank/DDBJ databases">
        <authorList>
            <person name="Palmer J.M."/>
        </authorList>
    </citation>
    <scope>NUCLEOTIDE SEQUENCE [LARGE SCALE GENOMIC DNA]</scope>
    <source>
        <strain evidence="3 4">XC_2019</strain>
        <tissue evidence="3">Muscle</tissue>
    </source>
</reference>
<accession>A0ABV0S0B3</accession>
<sequence>MLKGSSDLSNPPVLSMTDHQHCLTMLKSLELLYSLVRLLAICDISADTGGSIEFMNECTTIDKPFCMYDADQHIDRDSVEGNGILMCSIDNLPAQLPIEATEYFGDRLFPYIWEMLLSDATKFLNEEEFSPQVRDAIITSNGTLTPKFEYIEKMREKRYVLFLILQNIF</sequence>
<evidence type="ECO:0000259" key="2">
    <source>
        <dbReference type="Pfam" id="PF01262"/>
    </source>
</evidence>